<evidence type="ECO:0000259" key="8">
    <source>
        <dbReference type="PROSITE" id="PS50109"/>
    </source>
</evidence>
<dbReference type="SUPFAM" id="SSF55874">
    <property type="entry name" value="ATPase domain of HSP90 chaperone/DNA topoisomerase II/histidine kinase"/>
    <property type="match status" value="1"/>
</dbReference>
<keyword evidence="3" id="KW-0597">Phosphoprotein</keyword>
<evidence type="ECO:0000256" key="6">
    <source>
        <dbReference type="ARBA" id="ARBA00023012"/>
    </source>
</evidence>
<keyword evidence="6" id="KW-0902">Two-component regulatory system</keyword>
<keyword evidence="7" id="KW-0812">Transmembrane</keyword>
<dbReference type="EC" id="2.7.13.3" evidence="2"/>
<dbReference type="InterPro" id="IPR004358">
    <property type="entry name" value="Sig_transdc_His_kin-like_C"/>
</dbReference>
<evidence type="ECO:0000313" key="10">
    <source>
        <dbReference type="Proteomes" id="UP000636010"/>
    </source>
</evidence>
<accession>A0ABQ1LR39</accession>
<evidence type="ECO:0000256" key="3">
    <source>
        <dbReference type="ARBA" id="ARBA00022553"/>
    </source>
</evidence>
<dbReference type="PRINTS" id="PR00344">
    <property type="entry name" value="BCTRLSENSOR"/>
</dbReference>
<dbReference type="InterPro" id="IPR003661">
    <property type="entry name" value="HisK_dim/P_dom"/>
</dbReference>
<dbReference type="Pfam" id="PF00512">
    <property type="entry name" value="HisKA"/>
    <property type="match status" value="1"/>
</dbReference>
<name>A0ABQ1LR39_9BACT</name>
<dbReference type="Gene3D" id="3.30.565.10">
    <property type="entry name" value="Histidine kinase-like ATPase, C-terminal domain"/>
    <property type="match status" value="1"/>
</dbReference>
<dbReference type="EMBL" id="BMEC01000003">
    <property type="protein sequence ID" value="GGC26790.1"/>
    <property type="molecule type" value="Genomic_DNA"/>
</dbReference>
<dbReference type="SMART" id="SM00388">
    <property type="entry name" value="HisKA"/>
    <property type="match status" value="1"/>
</dbReference>
<keyword evidence="7" id="KW-1133">Transmembrane helix</keyword>
<protein>
    <recommendedName>
        <fullName evidence="2">histidine kinase</fullName>
        <ecNumber evidence="2">2.7.13.3</ecNumber>
    </recommendedName>
</protein>
<dbReference type="PANTHER" id="PTHR43711">
    <property type="entry name" value="TWO-COMPONENT HISTIDINE KINASE"/>
    <property type="match status" value="1"/>
</dbReference>
<proteinExistence type="predicted"/>
<dbReference type="InterPro" id="IPR050736">
    <property type="entry name" value="Sensor_HK_Regulatory"/>
</dbReference>
<dbReference type="CDD" id="cd00082">
    <property type="entry name" value="HisKA"/>
    <property type="match status" value="1"/>
</dbReference>
<keyword evidence="4" id="KW-0808">Transferase</keyword>
<comment type="catalytic activity">
    <reaction evidence="1">
        <text>ATP + protein L-histidine = ADP + protein N-phospho-L-histidine.</text>
        <dbReference type="EC" id="2.7.13.3"/>
    </reaction>
</comment>
<feature type="transmembrane region" description="Helical" evidence="7">
    <location>
        <begin position="7"/>
        <end position="25"/>
    </location>
</feature>
<comment type="caution">
    <text evidence="9">The sequence shown here is derived from an EMBL/GenBank/DDBJ whole genome shotgun (WGS) entry which is preliminary data.</text>
</comment>
<dbReference type="Gene3D" id="1.10.287.130">
    <property type="match status" value="1"/>
</dbReference>
<organism evidence="9 10">
    <name type="scientific">Marivirga lumbricoides</name>
    <dbReference type="NCBI Taxonomy" id="1046115"/>
    <lineage>
        <taxon>Bacteria</taxon>
        <taxon>Pseudomonadati</taxon>
        <taxon>Bacteroidota</taxon>
        <taxon>Cytophagia</taxon>
        <taxon>Cytophagales</taxon>
        <taxon>Marivirgaceae</taxon>
        <taxon>Marivirga</taxon>
    </lineage>
</organism>
<feature type="transmembrane region" description="Helical" evidence="7">
    <location>
        <begin position="265"/>
        <end position="283"/>
    </location>
</feature>
<keyword evidence="7" id="KW-0472">Membrane</keyword>
<keyword evidence="10" id="KW-1185">Reference proteome</keyword>
<feature type="domain" description="Histidine kinase" evidence="8">
    <location>
        <begin position="302"/>
        <end position="520"/>
    </location>
</feature>
<dbReference type="SUPFAM" id="SSF47384">
    <property type="entry name" value="Homodimeric domain of signal transducing histidine kinase"/>
    <property type="match status" value="1"/>
</dbReference>
<dbReference type="InterPro" id="IPR005467">
    <property type="entry name" value="His_kinase_dom"/>
</dbReference>
<dbReference type="InterPro" id="IPR036097">
    <property type="entry name" value="HisK_dim/P_sf"/>
</dbReference>
<evidence type="ECO:0000256" key="7">
    <source>
        <dbReference type="SAM" id="Phobius"/>
    </source>
</evidence>
<reference evidence="10" key="1">
    <citation type="journal article" date="2019" name="Int. J. Syst. Evol. Microbiol.">
        <title>The Global Catalogue of Microorganisms (GCM) 10K type strain sequencing project: providing services to taxonomists for standard genome sequencing and annotation.</title>
        <authorList>
            <consortium name="The Broad Institute Genomics Platform"/>
            <consortium name="The Broad Institute Genome Sequencing Center for Infectious Disease"/>
            <person name="Wu L."/>
            <person name="Ma J."/>
        </authorList>
    </citation>
    <scope>NUCLEOTIDE SEQUENCE [LARGE SCALE GENOMIC DNA]</scope>
    <source>
        <strain evidence="10">CGMCC 1.10832</strain>
    </source>
</reference>
<evidence type="ECO:0000256" key="2">
    <source>
        <dbReference type="ARBA" id="ARBA00012438"/>
    </source>
</evidence>
<dbReference type="SMART" id="SM00387">
    <property type="entry name" value="HATPase_c"/>
    <property type="match status" value="1"/>
</dbReference>
<dbReference type="InterPro" id="IPR036890">
    <property type="entry name" value="HATPase_C_sf"/>
</dbReference>
<keyword evidence="5" id="KW-0418">Kinase</keyword>
<dbReference type="Proteomes" id="UP000636010">
    <property type="component" value="Unassembled WGS sequence"/>
</dbReference>
<evidence type="ECO:0000256" key="5">
    <source>
        <dbReference type="ARBA" id="ARBA00022777"/>
    </source>
</evidence>
<dbReference type="RefSeq" id="WP_188460907.1">
    <property type="nucleotide sequence ID" value="NZ_BAABHU010000003.1"/>
</dbReference>
<evidence type="ECO:0000313" key="9">
    <source>
        <dbReference type="EMBL" id="GGC26790.1"/>
    </source>
</evidence>
<dbReference type="PROSITE" id="PS50109">
    <property type="entry name" value="HIS_KIN"/>
    <property type="match status" value="1"/>
</dbReference>
<evidence type="ECO:0000256" key="1">
    <source>
        <dbReference type="ARBA" id="ARBA00000085"/>
    </source>
</evidence>
<dbReference type="Pfam" id="PF02518">
    <property type="entry name" value="HATPase_c"/>
    <property type="match status" value="1"/>
</dbReference>
<evidence type="ECO:0000256" key="4">
    <source>
        <dbReference type="ARBA" id="ARBA00022679"/>
    </source>
</evidence>
<gene>
    <name evidence="9" type="ORF">GCM10011506_10310</name>
</gene>
<dbReference type="CDD" id="cd00075">
    <property type="entry name" value="HATPase"/>
    <property type="match status" value="1"/>
</dbReference>
<dbReference type="InterPro" id="IPR003594">
    <property type="entry name" value="HATPase_dom"/>
</dbReference>
<sequence>MGKQLRIILLIIAVIIVPVLFYGYLQLLSLSDDEQMAEKIYQKQMETVLFSLNQYADDVMSGWARQLGARESSLYENAEELILSNESIQLLAITNINSKKDTLFYSDYINKSQHNSEKMRKWLAKNDSLLNKLSSYMKAGFQKIQPVEWIDEDSLGNNQVGVTFMLFDQDSATLYNALILLEERYWTEGVLGGKMQKIATDNFGLAVLQFNNEAPPQVIYSTGNFNLAKGYVKNNLWILPNMKIAIQSSGENYIDLVRQRSRKNLTFLIITVLIIVIGVIVIIKNIREALRIAELKSDFVANVSHEIRTPLSLIRMYSETLLLGRAPTDEKKKHYYNVIFQESGRLTYLVNNILDFSRIEANRKTYQMGKISLNEVVKDVYEQYSHSFEEKQVQNQLKLNEKEIYISADKQALEEAISNLIDNAIKYNESSIQVIISTYSDTKYAYCEVKDNGIGIPDGEESKIFDKFYRVERSLTQKTKGTGLGLSLVKHIMEAHRGEVRLKNKFGKGCSFILKFPLEVKNDQNINS</sequence>
<dbReference type="PANTHER" id="PTHR43711:SF26">
    <property type="entry name" value="SENSOR HISTIDINE KINASE RCSC"/>
    <property type="match status" value="1"/>
</dbReference>